<evidence type="ECO:0000313" key="2">
    <source>
        <dbReference type="Proteomes" id="UP000006683"/>
    </source>
</evidence>
<reference evidence="1 2" key="1">
    <citation type="journal article" date="2010" name="Stand. Genomic Sci.">
        <title>Complete genome sequence of Ferrimonas balearica type strain (PAT).</title>
        <authorList>
            <person name="Nolan M."/>
            <person name="Sikorski J."/>
            <person name="Davenport K."/>
            <person name="Lucas S."/>
            <person name="Glavina Del Rio T."/>
            <person name="Tice H."/>
            <person name="Cheng J."/>
            <person name="Goodwin L."/>
            <person name="Pitluck S."/>
            <person name="Liolios K."/>
            <person name="Ivanova N."/>
            <person name="Mavromatis K."/>
            <person name="Ovchinnikova G."/>
            <person name="Pati A."/>
            <person name="Chen A."/>
            <person name="Palaniappan K."/>
            <person name="Land M."/>
            <person name="Hauser L."/>
            <person name="Chang Y."/>
            <person name="Jeffries C."/>
            <person name="Tapia R."/>
            <person name="Brettin T."/>
            <person name="Detter J."/>
            <person name="Han C."/>
            <person name="Yasawong M."/>
            <person name="Rohde M."/>
            <person name="Tindall B."/>
            <person name="Goker M."/>
            <person name="Woyke T."/>
            <person name="Bristow J."/>
            <person name="Eisen J."/>
            <person name="Markowitz V."/>
            <person name="Hugenholtz P."/>
            <person name="Kyrpides N."/>
            <person name="Klenk H."/>
            <person name="Lapidus A."/>
        </authorList>
    </citation>
    <scope>NUCLEOTIDE SEQUENCE [LARGE SCALE GENOMIC DNA]</scope>
    <source>
        <strain evidence="2">DSM 9799 / CCM 4581 / KCTC 23876 / PAT</strain>
    </source>
</reference>
<keyword evidence="2" id="KW-1185">Reference proteome</keyword>
<organism evidence="1 2">
    <name type="scientific">Ferrimonas balearica (strain DSM 9799 / CCM 4581 / KCTC 23876 / PAT)</name>
    <dbReference type="NCBI Taxonomy" id="550540"/>
    <lineage>
        <taxon>Bacteria</taxon>
        <taxon>Pseudomonadati</taxon>
        <taxon>Pseudomonadota</taxon>
        <taxon>Gammaproteobacteria</taxon>
        <taxon>Alteromonadales</taxon>
        <taxon>Ferrimonadaceae</taxon>
        <taxon>Ferrimonas</taxon>
    </lineage>
</organism>
<dbReference type="KEGG" id="fbl:Fbal_0745"/>
<dbReference type="AlphaFoldDB" id="E1SRY7"/>
<protein>
    <submittedName>
        <fullName evidence="1">Polyhydroxyalkanoic acid system protein</fullName>
    </submittedName>
</protein>
<name>E1SRY7_FERBD</name>
<gene>
    <name evidence="1" type="ordered locus">Fbal_0745</name>
</gene>
<proteinExistence type="predicted"/>
<dbReference type="NCBIfam" id="TIGR02610">
    <property type="entry name" value="PHA_gran_rgn"/>
    <property type="match status" value="1"/>
</dbReference>
<dbReference type="RefSeq" id="WP_013344262.1">
    <property type="nucleotide sequence ID" value="NC_014541.1"/>
</dbReference>
<dbReference type="Proteomes" id="UP000006683">
    <property type="component" value="Chromosome"/>
</dbReference>
<dbReference type="OrthoDB" id="287584at2"/>
<dbReference type="Pfam" id="PF09650">
    <property type="entry name" value="PHA_gran_rgn"/>
    <property type="match status" value="1"/>
</dbReference>
<dbReference type="STRING" id="550540.Fbal_0745"/>
<dbReference type="InterPro" id="IPR013433">
    <property type="entry name" value="PHA_gran_rgn"/>
</dbReference>
<evidence type="ECO:0000313" key="1">
    <source>
        <dbReference type="EMBL" id="ADN74956.1"/>
    </source>
</evidence>
<dbReference type="GeneID" id="67180986"/>
<dbReference type="HOGENOM" id="CLU_161965_2_0_6"/>
<sequence>MGRIHIEREHQLSQAELNSLVSDLSDRLADAYQLRIQQRGDAVHFSRSGARGTLLPGPSTVVLTLELGLLLRPFRDGIHAAIEQQLDTLLG</sequence>
<accession>E1SRY7</accession>
<dbReference type="EMBL" id="CP002209">
    <property type="protein sequence ID" value="ADN74956.1"/>
    <property type="molecule type" value="Genomic_DNA"/>
</dbReference>